<proteinExistence type="inferred from homology"/>
<feature type="binding site" evidence="7">
    <location>
        <position position="348"/>
    </location>
    <ligand>
        <name>substrate</name>
    </ligand>
</feature>
<name>A0ABS9KS90_9BACT</name>
<keyword evidence="6 7" id="KW-0119">Carbohydrate metabolism</keyword>
<dbReference type="InterPro" id="IPR019796">
    <property type="entry name" value="G6P_DH_AS"/>
</dbReference>
<feature type="domain" description="Glucose-6-phosphate dehydrogenase NAD-binding" evidence="8">
    <location>
        <begin position="14"/>
        <end position="195"/>
    </location>
</feature>
<dbReference type="InterPro" id="IPR036291">
    <property type="entry name" value="NAD(P)-bd_dom_sf"/>
</dbReference>
<evidence type="ECO:0000256" key="5">
    <source>
        <dbReference type="ARBA" id="ARBA00023002"/>
    </source>
</evidence>
<feature type="binding site" evidence="7">
    <location>
        <position position="224"/>
    </location>
    <ligand>
        <name>substrate</name>
    </ligand>
</feature>
<dbReference type="Gene3D" id="3.40.50.720">
    <property type="entry name" value="NAD(P)-binding Rossmann-like Domain"/>
    <property type="match status" value="1"/>
</dbReference>
<dbReference type="Proteomes" id="UP001165367">
    <property type="component" value="Unassembled WGS sequence"/>
</dbReference>
<reference evidence="10" key="1">
    <citation type="submission" date="2022-01" db="EMBL/GenBank/DDBJ databases">
        <authorList>
            <person name="Jo J.-H."/>
            <person name="Im W.-T."/>
        </authorList>
    </citation>
    <scope>NUCLEOTIDE SEQUENCE</scope>
    <source>
        <strain evidence="10">NA20</strain>
    </source>
</reference>
<feature type="binding site" evidence="7">
    <location>
        <position position="243"/>
    </location>
    <ligand>
        <name>substrate</name>
    </ligand>
</feature>
<evidence type="ECO:0000259" key="8">
    <source>
        <dbReference type="Pfam" id="PF00479"/>
    </source>
</evidence>
<dbReference type="HAMAP" id="MF_00966">
    <property type="entry name" value="G6PD"/>
    <property type="match status" value="1"/>
</dbReference>
<dbReference type="PANTHER" id="PTHR23429">
    <property type="entry name" value="GLUCOSE-6-PHOSPHATE 1-DEHYDROGENASE G6PD"/>
    <property type="match status" value="1"/>
</dbReference>
<evidence type="ECO:0000313" key="10">
    <source>
        <dbReference type="EMBL" id="MCG2615198.1"/>
    </source>
</evidence>
<comment type="caution">
    <text evidence="7">Lacks conserved residue(s) required for the propagation of feature annotation.</text>
</comment>
<accession>A0ABS9KS90</accession>
<dbReference type="EMBL" id="JAKLTR010000007">
    <property type="protein sequence ID" value="MCG2615198.1"/>
    <property type="molecule type" value="Genomic_DNA"/>
</dbReference>
<keyword evidence="5 7" id="KW-0560">Oxidoreductase</keyword>
<feature type="binding site" evidence="7">
    <location>
        <begin position="93"/>
        <end position="94"/>
    </location>
    <ligand>
        <name>NADP(+)</name>
        <dbReference type="ChEBI" id="CHEBI:58349"/>
    </ligand>
</feature>
<dbReference type="Pfam" id="PF02781">
    <property type="entry name" value="G6PD_C"/>
    <property type="match status" value="1"/>
</dbReference>
<dbReference type="Gene3D" id="3.30.360.10">
    <property type="entry name" value="Dihydrodipicolinate Reductase, domain 2"/>
    <property type="match status" value="1"/>
</dbReference>
<evidence type="ECO:0000256" key="2">
    <source>
        <dbReference type="ARBA" id="ARBA00009975"/>
    </source>
</evidence>
<feature type="binding site" evidence="7">
    <location>
        <position position="156"/>
    </location>
    <ligand>
        <name>NADP(+)</name>
        <dbReference type="ChEBI" id="CHEBI:58349"/>
    </ligand>
</feature>
<keyword evidence="3 7" id="KW-0313">Glucose metabolism</keyword>
<dbReference type="PROSITE" id="PS00069">
    <property type="entry name" value="G6P_DEHYDROGENASE"/>
    <property type="match status" value="1"/>
</dbReference>
<comment type="similarity">
    <text evidence="2 7">Belongs to the glucose-6-phosphate dehydrogenase family.</text>
</comment>
<sequence>MAQKKNELPVAVTIFGAKGDLTRRKLIPALYNLYIENHLPPLFSIFCIDFLETESAAFKTDLLEGINEFSRSGQADPVKWKAFSSKIIYMKGDFQETTTFQNLKEKLVDFDKQNSQRSIRIFYLATAPRFIEVIADGLYQYTACNKDKQDRIVIEKPFGTDLDSAKKLNLFLLKRFTEKQLYRIDHYLGKETVQNILAFRFANNVFEPLWNNKYIDHVQISLAEQVGVGKRGGYYDSSGALRDMIQNHLLQLLCIVAMDCPGAYKAELIRDAKTKVLKYIRPFTSRDVFKNVIRAQYTEGTVNNQPVPGYRKEAQVLPDSSTETFVTAKLFIDNKRWRGVPFFIATGKALPRQVSVIVIQFKNSPNKIFKDDTVPNRLVISIQPELEISLLFENKVPGLEMKLQPVDMDFMYKDAYTGSLPEAYEALLLDVLEGDPTLFMRADQVEAAWKVVMPILDAWKKNPSKKLLFYPAGTWGPEAALKLIRPHAKKWFQLPRIERLVRMESAAVQEK</sequence>
<comment type="function">
    <text evidence="7">Catalyzes the oxidation of glucose 6-phosphate to 6-phosphogluconolactone.</text>
</comment>
<evidence type="ECO:0000313" key="11">
    <source>
        <dbReference type="Proteomes" id="UP001165367"/>
    </source>
</evidence>
<protein>
    <recommendedName>
        <fullName evidence="7">Glucose-6-phosphate 1-dehydrogenase</fullName>
        <shortName evidence="7">G6PD</shortName>
        <ecNumber evidence="7">1.1.1.49</ecNumber>
    </recommendedName>
</protein>
<comment type="catalytic activity">
    <reaction evidence="7">
        <text>D-glucose 6-phosphate + NADP(+) = 6-phospho-D-glucono-1,5-lactone + NADPH + H(+)</text>
        <dbReference type="Rhea" id="RHEA:15841"/>
        <dbReference type="ChEBI" id="CHEBI:15378"/>
        <dbReference type="ChEBI" id="CHEBI:57783"/>
        <dbReference type="ChEBI" id="CHEBI:57955"/>
        <dbReference type="ChEBI" id="CHEBI:58349"/>
        <dbReference type="ChEBI" id="CHEBI:61548"/>
        <dbReference type="EC" id="1.1.1.49"/>
    </reaction>
</comment>
<dbReference type="Pfam" id="PF00479">
    <property type="entry name" value="G6PD_N"/>
    <property type="match status" value="1"/>
</dbReference>
<dbReference type="InterPro" id="IPR022674">
    <property type="entry name" value="G6P_DH_NAD-bd"/>
</dbReference>
<dbReference type="PANTHER" id="PTHR23429:SF0">
    <property type="entry name" value="GLUCOSE-6-PHOSPHATE 1-DEHYDROGENASE"/>
    <property type="match status" value="1"/>
</dbReference>
<evidence type="ECO:0000259" key="9">
    <source>
        <dbReference type="Pfam" id="PF02781"/>
    </source>
</evidence>
<dbReference type="RefSeq" id="WP_237872334.1">
    <property type="nucleotide sequence ID" value="NZ_JAKLTR010000007.1"/>
</dbReference>
<feature type="domain" description="Glucose-6-phosphate dehydrogenase C-terminal" evidence="9">
    <location>
        <begin position="197"/>
        <end position="491"/>
    </location>
</feature>
<dbReference type="SUPFAM" id="SSF51735">
    <property type="entry name" value="NAD(P)-binding Rossmann-fold domains"/>
    <property type="match status" value="1"/>
</dbReference>
<feature type="binding site" evidence="7">
    <location>
        <position position="190"/>
    </location>
    <ligand>
        <name>substrate</name>
    </ligand>
</feature>
<dbReference type="PIRSF" id="PIRSF000110">
    <property type="entry name" value="G6PD"/>
    <property type="match status" value="1"/>
</dbReference>
<evidence type="ECO:0000256" key="3">
    <source>
        <dbReference type="ARBA" id="ARBA00022526"/>
    </source>
</evidence>
<feature type="binding site" evidence="7">
    <location>
        <position position="186"/>
    </location>
    <ligand>
        <name>substrate</name>
    </ligand>
</feature>
<keyword evidence="4 7" id="KW-0521">NADP</keyword>
<gene>
    <name evidence="7 10" type="primary">zwf</name>
    <name evidence="10" type="ORF">LZZ85_12935</name>
</gene>
<dbReference type="InterPro" id="IPR022675">
    <property type="entry name" value="G6P_DH_C"/>
</dbReference>
<evidence type="ECO:0000256" key="4">
    <source>
        <dbReference type="ARBA" id="ARBA00022857"/>
    </source>
</evidence>
<dbReference type="InterPro" id="IPR001282">
    <property type="entry name" value="G6P_DH"/>
</dbReference>
<dbReference type="PRINTS" id="PR00079">
    <property type="entry name" value="G6PDHDRGNASE"/>
</dbReference>
<comment type="caution">
    <text evidence="10">The sequence shown here is derived from an EMBL/GenBank/DDBJ whole genome shotgun (WGS) entry which is preliminary data.</text>
</comment>
<keyword evidence="11" id="KW-1185">Reference proteome</keyword>
<dbReference type="EC" id="1.1.1.49" evidence="7"/>
<organism evidence="10 11">
    <name type="scientific">Terrimonas ginsenosidimutans</name>
    <dbReference type="NCBI Taxonomy" id="2908004"/>
    <lineage>
        <taxon>Bacteria</taxon>
        <taxon>Pseudomonadati</taxon>
        <taxon>Bacteroidota</taxon>
        <taxon>Chitinophagia</taxon>
        <taxon>Chitinophagales</taxon>
        <taxon>Chitinophagaceae</taxon>
        <taxon>Terrimonas</taxon>
    </lineage>
</organism>
<evidence type="ECO:0000256" key="6">
    <source>
        <dbReference type="ARBA" id="ARBA00023277"/>
    </source>
</evidence>
<dbReference type="NCBIfam" id="TIGR00871">
    <property type="entry name" value="zwf"/>
    <property type="match status" value="1"/>
</dbReference>
<evidence type="ECO:0000256" key="7">
    <source>
        <dbReference type="HAMAP-Rule" id="MF_00966"/>
    </source>
</evidence>
<feature type="active site" description="Proton acceptor" evidence="7">
    <location>
        <position position="248"/>
    </location>
</feature>
<evidence type="ECO:0000256" key="1">
    <source>
        <dbReference type="ARBA" id="ARBA00004937"/>
    </source>
</evidence>
<dbReference type="SUPFAM" id="SSF55347">
    <property type="entry name" value="Glyceraldehyde-3-phosphate dehydrogenase-like, C-terminal domain"/>
    <property type="match status" value="1"/>
</dbReference>
<comment type="pathway">
    <text evidence="1 7">Carbohydrate degradation; pentose phosphate pathway; D-ribulose 5-phosphate from D-glucose 6-phosphate (oxidative stage): step 1/3.</text>
</comment>